<name>A0A8H4CLP4_COLGL</name>
<sequence length="133" mass="14375">MASSQVAFCSVVFQSYNANSSNSPFKPQLAMWSPAITFAIFTTLSAAKDCAFYWSYPSGVYDKWALGRIDEAVGICASEIGGHVLVPDMDVQNGDNKANRCTVCRGARSGTEDFVLDYFTIRCGYFGDGSCSA</sequence>
<reference evidence="1" key="1">
    <citation type="journal article" date="2020" name="Phytopathology">
        <title>Genome sequence and comparative analysis of Colletotrichum gloeosporioides isolated from Liriodendron leaves.</title>
        <authorList>
            <person name="Fu F.F."/>
            <person name="Hao Z."/>
            <person name="Wang P."/>
            <person name="Lu Y."/>
            <person name="Xue L.J."/>
            <person name="Wei G."/>
            <person name="Tian Y."/>
            <person name="Baishi H."/>
            <person name="Xu H."/>
            <person name="Shi J."/>
            <person name="Cheng T."/>
            <person name="Wang G."/>
            <person name="Yi Y."/>
            <person name="Chen J."/>
        </authorList>
    </citation>
    <scope>NUCLEOTIDE SEQUENCE</scope>
    <source>
        <strain evidence="1">Lc1</strain>
    </source>
</reference>
<reference evidence="1" key="2">
    <citation type="submission" date="2020-03" db="EMBL/GenBank/DDBJ databases">
        <authorList>
            <person name="Fu F.-F."/>
            <person name="Chen J."/>
        </authorList>
    </citation>
    <scope>NUCLEOTIDE SEQUENCE</scope>
    <source>
        <strain evidence="1">Lc1</strain>
    </source>
</reference>
<dbReference type="AlphaFoldDB" id="A0A8H4CLP4"/>
<keyword evidence="2" id="KW-1185">Reference proteome</keyword>
<evidence type="ECO:0000313" key="2">
    <source>
        <dbReference type="Proteomes" id="UP000613401"/>
    </source>
</evidence>
<dbReference type="EMBL" id="WVTB01000036">
    <property type="protein sequence ID" value="KAF3806265.1"/>
    <property type="molecule type" value="Genomic_DNA"/>
</dbReference>
<dbReference type="Proteomes" id="UP000613401">
    <property type="component" value="Unassembled WGS sequence"/>
</dbReference>
<dbReference type="RefSeq" id="XP_045265424.1">
    <property type="nucleotide sequence ID" value="XM_045406041.1"/>
</dbReference>
<dbReference type="GeneID" id="69013176"/>
<protein>
    <submittedName>
        <fullName evidence="1">Uncharacterized protein</fullName>
    </submittedName>
</protein>
<organism evidence="1 2">
    <name type="scientific">Colletotrichum gloeosporioides</name>
    <name type="common">Anthracnose fungus</name>
    <name type="synonym">Glomerella cingulata</name>
    <dbReference type="NCBI Taxonomy" id="474922"/>
    <lineage>
        <taxon>Eukaryota</taxon>
        <taxon>Fungi</taxon>
        <taxon>Dikarya</taxon>
        <taxon>Ascomycota</taxon>
        <taxon>Pezizomycotina</taxon>
        <taxon>Sordariomycetes</taxon>
        <taxon>Hypocreomycetidae</taxon>
        <taxon>Glomerellales</taxon>
        <taxon>Glomerellaceae</taxon>
        <taxon>Colletotrichum</taxon>
        <taxon>Colletotrichum gloeosporioides species complex</taxon>
    </lineage>
</organism>
<accession>A0A8H4CLP4</accession>
<comment type="caution">
    <text evidence="1">The sequence shown here is derived from an EMBL/GenBank/DDBJ whole genome shotgun (WGS) entry which is preliminary data.</text>
</comment>
<gene>
    <name evidence="1" type="ORF">GCG54_00006027</name>
</gene>
<evidence type="ECO:0000313" key="1">
    <source>
        <dbReference type="EMBL" id="KAF3806265.1"/>
    </source>
</evidence>
<proteinExistence type="predicted"/>